<dbReference type="Gene3D" id="1.10.10.60">
    <property type="entry name" value="Homeodomain-like"/>
    <property type="match status" value="2"/>
</dbReference>
<dbReference type="PANTHER" id="PTHR43280">
    <property type="entry name" value="ARAC-FAMILY TRANSCRIPTIONAL REGULATOR"/>
    <property type="match status" value="1"/>
</dbReference>
<keyword evidence="2" id="KW-0238">DNA-binding</keyword>
<sequence length="296" mass="34723">MYYSMSRLSVLDVRWADLFDTSASASFHKRHHNPYYELIIVAEGSVHLLVEGSPLTLSVGDSILLKPWEQHGGWDGPEGRGKFFWAQFSCEPGMEEFALHRAPELTIVHAERTELRTVDIRHEDPVIIPRRYLTQHRYKLLSLFQQLVEKMKEPTGYFRFEATLLLAQMLHQIADDFLRSSHLDTRFPVSYITFRQLVNHLNNGYDAKLSREGLEQAMDRKYEYLCQVFKKYAGTPINQYIHQLRVQRAKYLLRSTSQSVKDIAEETGYDDPFYFSRMFKRLEGVSPQQYREQSDA</sequence>
<keyword evidence="1" id="KW-0805">Transcription regulation</keyword>
<keyword evidence="3" id="KW-0804">Transcription</keyword>
<dbReference type="InterPro" id="IPR003313">
    <property type="entry name" value="AraC-bd"/>
</dbReference>
<dbReference type="Pfam" id="PF12833">
    <property type="entry name" value="HTH_18"/>
    <property type="match status" value="1"/>
</dbReference>
<dbReference type="PROSITE" id="PS00041">
    <property type="entry name" value="HTH_ARAC_FAMILY_1"/>
    <property type="match status" value="1"/>
</dbReference>
<feature type="domain" description="HTH araC/xylS-type" evidence="4">
    <location>
        <begin position="195"/>
        <end position="293"/>
    </location>
</feature>
<evidence type="ECO:0000256" key="1">
    <source>
        <dbReference type="ARBA" id="ARBA00023015"/>
    </source>
</evidence>
<dbReference type="InterPro" id="IPR020449">
    <property type="entry name" value="Tscrpt_reg_AraC-type_HTH"/>
</dbReference>
<dbReference type="PROSITE" id="PS01124">
    <property type="entry name" value="HTH_ARAC_FAMILY_2"/>
    <property type="match status" value="1"/>
</dbReference>
<accession>A0ABU9DH88</accession>
<dbReference type="EMBL" id="JBBPCC010000005">
    <property type="protein sequence ID" value="MEK8128240.1"/>
    <property type="molecule type" value="Genomic_DNA"/>
</dbReference>
<protein>
    <submittedName>
        <fullName evidence="5">AraC family transcriptional regulator</fullName>
    </submittedName>
</protein>
<reference evidence="5 6" key="1">
    <citation type="submission" date="2024-04" db="EMBL/GenBank/DDBJ databases">
        <title>draft genome sequnece of Paenibacillus filicis.</title>
        <authorList>
            <person name="Kim D.-U."/>
        </authorList>
    </citation>
    <scope>NUCLEOTIDE SEQUENCE [LARGE SCALE GENOMIC DNA]</scope>
    <source>
        <strain evidence="5 6">KACC14197</strain>
    </source>
</reference>
<evidence type="ECO:0000259" key="4">
    <source>
        <dbReference type="PROSITE" id="PS01124"/>
    </source>
</evidence>
<dbReference type="InterPro" id="IPR018062">
    <property type="entry name" value="HTH_AraC-typ_CS"/>
</dbReference>
<keyword evidence="6" id="KW-1185">Reference proteome</keyword>
<dbReference type="PANTHER" id="PTHR43280:SF2">
    <property type="entry name" value="HTH-TYPE TRANSCRIPTIONAL REGULATOR EXSA"/>
    <property type="match status" value="1"/>
</dbReference>
<dbReference type="SUPFAM" id="SSF51215">
    <property type="entry name" value="Regulatory protein AraC"/>
    <property type="match status" value="1"/>
</dbReference>
<dbReference type="Proteomes" id="UP001469365">
    <property type="component" value="Unassembled WGS sequence"/>
</dbReference>
<dbReference type="RefSeq" id="WP_341415309.1">
    <property type="nucleotide sequence ID" value="NZ_JBBPCC010000005.1"/>
</dbReference>
<dbReference type="InterPro" id="IPR018060">
    <property type="entry name" value="HTH_AraC"/>
</dbReference>
<gene>
    <name evidence="5" type="ORF">WMW72_10030</name>
</gene>
<evidence type="ECO:0000313" key="5">
    <source>
        <dbReference type="EMBL" id="MEK8128240.1"/>
    </source>
</evidence>
<dbReference type="Gene3D" id="2.60.120.10">
    <property type="entry name" value="Jelly Rolls"/>
    <property type="match status" value="1"/>
</dbReference>
<name>A0ABU9DH88_9BACL</name>
<dbReference type="InterPro" id="IPR037923">
    <property type="entry name" value="HTH-like"/>
</dbReference>
<dbReference type="InterPro" id="IPR009057">
    <property type="entry name" value="Homeodomain-like_sf"/>
</dbReference>
<dbReference type="Pfam" id="PF02311">
    <property type="entry name" value="AraC_binding"/>
    <property type="match status" value="1"/>
</dbReference>
<evidence type="ECO:0000256" key="3">
    <source>
        <dbReference type="ARBA" id="ARBA00023163"/>
    </source>
</evidence>
<organism evidence="5 6">
    <name type="scientific">Paenibacillus filicis</name>
    <dbReference type="NCBI Taxonomy" id="669464"/>
    <lineage>
        <taxon>Bacteria</taxon>
        <taxon>Bacillati</taxon>
        <taxon>Bacillota</taxon>
        <taxon>Bacilli</taxon>
        <taxon>Bacillales</taxon>
        <taxon>Paenibacillaceae</taxon>
        <taxon>Paenibacillus</taxon>
    </lineage>
</organism>
<comment type="caution">
    <text evidence="5">The sequence shown here is derived from an EMBL/GenBank/DDBJ whole genome shotgun (WGS) entry which is preliminary data.</text>
</comment>
<evidence type="ECO:0000313" key="6">
    <source>
        <dbReference type="Proteomes" id="UP001469365"/>
    </source>
</evidence>
<dbReference type="InterPro" id="IPR014710">
    <property type="entry name" value="RmlC-like_jellyroll"/>
</dbReference>
<evidence type="ECO:0000256" key="2">
    <source>
        <dbReference type="ARBA" id="ARBA00023125"/>
    </source>
</evidence>
<dbReference type="PRINTS" id="PR00032">
    <property type="entry name" value="HTHARAC"/>
</dbReference>
<proteinExistence type="predicted"/>
<dbReference type="SMART" id="SM00342">
    <property type="entry name" value="HTH_ARAC"/>
    <property type="match status" value="1"/>
</dbReference>
<dbReference type="SUPFAM" id="SSF46689">
    <property type="entry name" value="Homeodomain-like"/>
    <property type="match status" value="1"/>
</dbReference>